<dbReference type="Proteomes" id="UP001432128">
    <property type="component" value="Chromosome"/>
</dbReference>
<dbReference type="InterPro" id="IPR042171">
    <property type="entry name" value="Acyl-CoA_hotdog"/>
</dbReference>
<gene>
    <name evidence="3" type="ORF">OG579_10485</name>
</gene>
<dbReference type="InterPro" id="IPR029069">
    <property type="entry name" value="HotDog_dom_sf"/>
</dbReference>
<accession>A0AAU4K7R5</accession>
<protein>
    <submittedName>
        <fullName evidence="3">Thioesterase family protein</fullName>
    </submittedName>
</protein>
<dbReference type="Gene3D" id="2.40.160.210">
    <property type="entry name" value="Acyl-CoA thioesterase, double hotdog domain"/>
    <property type="match status" value="1"/>
</dbReference>
<dbReference type="InterPro" id="IPR049449">
    <property type="entry name" value="TesB_ACOT8-like_N"/>
</dbReference>
<evidence type="ECO:0000256" key="1">
    <source>
        <dbReference type="SAM" id="MobiDB-lite"/>
    </source>
</evidence>
<dbReference type="AlphaFoldDB" id="A0AAU4K7R5"/>
<evidence type="ECO:0000313" key="3">
    <source>
        <dbReference type="EMBL" id="WUM22155.1"/>
    </source>
</evidence>
<feature type="compositionally biased region" description="Basic and acidic residues" evidence="1">
    <location>
        <begin position="123"/>
        <end position="136"/>
    </location>
</feature>
<dbReference type="Pfam" id="PF13622">
    <property type="entry name" value="4HBT_3"/>
    <property type="match status" value="1"/>
</dbReference>
<dbReference type="SUPFAM" id="SSF54637">
    <property type="entry name" value="Thioesterase/thiol ester dehydrase-isomerase"/>
    <property type="match status" value="1"/>
</dbReference>
<name>A0AAU4K7R5_9NOCA</name>
<dbReference type="KEGG" id="whr:OG579_10485"/>
<evidence type="ECO:0000259" key="2">
    <source>
        <dbReference type="Pfam" id="PF13622"/>
    </source>
</evidence>
<proteinExistence type="predicted"/>
<sequence length="278" mass="30103">MTPPTPKDPDRRYFMFTLDDEGRYVPSKYAFGRWGPDMLNGPAVCAAAAHAVEAEHGSPELVPARITIDLFKAARGEPLVAHTRLVRSGHRIRVSEVELSQGDTVVAQATLVALRPSQEPPGEEWHSEHPFDPPTDDSRFRWYGSDDMGWTPVMSEHQNAGRKRLWATMIPVIDGVENTPFVTTVMAAEATSLVTNWGSKGIGYINCDLTVAISRLPVGQYIGLQADTHITDAGLSVGTATLFDTRGPIGTGMVTAVSNAAAQIDFSGASDLRTEVSQ</sequence>
<keyword evidence="4" id="KW-1185">Reference proteome</keyword>
<dbReference type="RefSeq" id="WP_328859081.1">
    <property type="nucleotide sequence ID" value="NZ_CP108021.1"/>
</dbReference>
<feature type="domain" description="Acyl-CoA thioesterase-like N-terminal HotDog" evidence="2">
    <location>
        <begin position="33"/>
        <end position="112"/>
    </location>
</feature>
<evidence type="ECO:0000313" key="4">
    <source>
        <dbReference type="Proteomes" id="UP001432128"/>
    </source>
</evidence>
<dbReference type="EMBL" id="CP108021">
    <property type="protein sequence ID" value="WUM22155.1"/>
    <property type="molecule type" value="Genomic_DNA"/>
</dbReference>
<organism evidence="3 4">
    <name type="scientific">Williamsia herbipolensis</name>
    <dbReference type="NCBI Taxonomy" id="1603258"/>
    <lineage>
        <taxon>Bacteria</taxon>
        <taxon>Bacillati</taxon>
        <taxon>Actinomycetota</taxon>
        <taxon>Actinomycetes</taxon>
        <taxon>Mycobacteriales</taxon>
        <taxon>Nocardiaceae</taxon>
        <taxon>Williamsia</taxon>
    </lineage>
</organism>
<reference evidence="3 4" key="1">
    <citation type="submission" date="2022-10" db="EMBL/GenBank/DDBJ databases">
        <title>The complete genomes of actinobacterial strains from the NBC collection.</title>
        <authorList>
            <person name="Joergensen T.S."/>
            <person name="Alvarez Arevalo M."/>
            <person name="Sterndorff E.B."/>
            <person name="Faurdal D."/>
            <person name="Vuksanovic O."/>
            <person name="Mourched A.-S."/>
            <person name="Charusanti P."/>
            <person name="Shaw S."/>
            <person name="Blin K."/>
            <person name="Weber T."/>
        </authorList>
    </citation>
    <scope>NUCLEOTIDE SEQUENCE [LARGE SCALE GENOMIC DNA]</scope>
    <source>
        <strain evidence="3 4">NBC_00319</strain>
    </source>
</reference>
<feature type="region of interest" description="Disordered" evidence="1">
    <location>
        <begin position="117"/>
        <end position="136"/>
    </location>
</feature>